<dbReference type="CDD" id="cd08516">
    <property type="entry name" value="PBP2_NikA_DppA_OppA_like_11"/>
    <property type="match status" value="1"/>
</dbReference>
<organism evidence="7 8">
    <name type="scientific">Ketogulonicigenium robustum</name>
    <dbReference type="NCBI Taxonomy" id="92947"/>
    <lineage>
        <taxon>Bacteria</taxon>
        <taxon>Pseudomonadati</taxon>
        <taxon>Pseudomonadota</taxon>
        <taxon>Alphaproteobacteria</taxon>
        <taxon>Rhodobacterales</taxon>
        <taxon>Roseobacteraceae</taxon>
        <taxon>Ketogulonicigenium</taxon>
    </lineage>
</organism>
<dbReference type="Proteomes" id="UP000242447">
    <property type="component" value="Chromosome"/>
</dbReference>
<dbReference type="GO" id="GO:0030288">
    <property type="term" value="C:outer membrane-bounded periplasmic space"/>
    <property type="evidence" value="ECO:0007669"/>
    <property type="project" value="UniProtKB-ARBA"/>
</dbReference>
<dbReference type="OrthoDB" id="9803988at2"/>
<dbReference type="InterPro" id="IPR030678">
    <property type="entry name" value="Peptide/Ni-bd"/>
</dbReference>
<dbReference type="AlphaFoldDB" id="A0A1W6NXS1"/>
<dbReference type="KEGG" id="kro:BVG79_00538"/>
<dbReference type="RefSeq" id="WP_085785522.1">
    <property type="nucleotide sequence ID" value="NZ_CP019937.1"/>
</dbReference>
<dbReference type="GO" id="GO:0043190">
    <property type="term" value="C:ATP-binding cassette (ABC) transporter complex"/>
    <property type="evidence" value="ECO:0007669"/>
    <property type="project" value="InterPro"/>
</dbReference>
<evidence type="ECO:0000256" key="1">
    <source>
        <dbReference type="ARBA" id="ARBA00004418"/>
    </source>
</evidence>
<sequence>MTFKKASWISGLALAAFGAIAAPVSAETLRFAWAQDATGIDPHKQTAFPSLRLMELVYEPLVRLDADLNIVGAVAESWEFSDDSKTLTFKLNPNAKFSDGTSVTSADVKATFERILDEATGAAARANFASIETIDTPDDTTVVFNLSLADVPLLTALSSANASIVPAAAIADGSLGTTVVGSGPFTLTSWEPNSRASLGVNEFWAGGDVAYDGIEISVLPDESAILASLRSGQTDFALLNDPLIATLVPSVSGVTLNRTPQLAYHVLQLNASHAPFDNLAVRQAISCAIDRQDVLDTAMIGEGTVTGPLTMPAYATDPANLFCYQQDLDKARELMAEAGFQNGFEATVVVATGEPPTAASEAQVIQAQLAEIGIKLDIKMMELSVYVDTWLKGDFDMAVALNGGQPDPFTMYNRYWTKAGNLQHVAGYIDDTLDELMLEGRAESDLAKRREIFAAFEAHLAETSPWVWLYTAYAYSALRDNVTGFVPTPQGSLFSLANVTIN</sequence>
<evidence type="ECO:0000313" key="7">
    <source>
        <dbReference type="EMBL" id="ARO13890.1"/>
    </source>
</evidence>
<accession>A0A1W6NXS1</accession>
<evidence type="ECO:0000313" key="8">
    <source>
        <dbReference type="Proteomes" id="UP000242447"/>
    </source>
</evidence>
<comment type="similarity">
    <text evidence="2">Belongs to the bacterial solute-binding protein 5 family.</text>
</comment>
<dbReference type="PIRSF" id="PIRSF002741">
    <property type="entry name" value="MppA"/>
    <property type="match status" value="1"/>
</dbReference>
<dbReference type="InterPro" id="IPR039424">
    <property type="entry name" value="SBP_5"/>
</dbReference>
<dbReference type="GO" id="GO:1904680">
    <property type="term" value="F:peptide transmembrane transporter activity"/>
    <property type="evidence" value="ECO:0007669"/>
    <property type="project" value="TreeGrafter"/>
</dbReference>
<keyword evidence="8" id="KW-1185">Reference proteome</keyword>
<reference evidence="7 8" key="1">
    <citation type="submission" date="2017-02" db="EMBL/GenBank/DDBJ databases">
        <title>Ketogulonicigenium robustum SPU B003 Genome sequencing and assembly.</title>
        <authorList>
            <person name="Li Y."/>
            <person name="Liu L."/>
            <person name="Wang C."/>
            <person name="Zhang M."/>
            <person name="Zhang T."/>
            <person name="Zhang Y."/>
        </authorList>
    </citation>
    <scope>NUCLEOTIDE SEQUENCE [LARGE SCALE GENOMIC DNA]</scope>
    <source>
        <strain evidence="7 8">SPU_B003</strain>
    </source>
</reference>
<dbReference type="EMBL" id="CP019937">
    <property type="protein sequence ID" value="ARO13890.1"/>
    <property type="molecule type" value="Genomic_DNA"/>
</dbReference>
<dbReference type="SUPFAM" id="SSF53850">
    <property type="entry name" value="Periplasmic binding protein-like II"/>
    <property type="match status" value="1"/>
</dbReference>
<dbReference type="Gene3D" id="3.90.76.10">
    <property type="entry name" value="Dipeptide-binding Protein, Domain 1"/>
    <property type="match status" value="1"/>
</dbReference>
<evidence type="ECO:0000256" key="4">
    <source>
        <dbReference type="ARBA" id="ARBA00022729"/>
    </source>
</evidence>
<dbReference type="Pfam" id="PF00496">
    <property type="entry name" value="SBP_bac_5"/>
    <property type="match status" value="1"/>
</dbReference>
<feature type="signal peptide" evidence="5">
    <location>
        <begin position="1"/>
        <end position="21"/>
    </location>
</feature>
<comment type="subcellular location">
    <subcellularLocation>
        <location evidence="1">Periplasm</location>
    </subcellularLocation>
</comment>
<dbReference type="STRING" id="92947.BVG79_00538"/>
<dbReference type="InterPro" id="IPR000914">
    <property type="entry name" value="SBP_5_dom"/>
</dbReference>
<dbReference type="Gene3D" id="3.10.105.10">
    <property type="entry name" value="Dipeptide-binding Protein, Domain 3"/>
    <property type="match status" value="1"/>
</dbReference>
<dbReference type="Gene3D" id="3.40.190.10">
    <property type="entry name" value="Periplasmic binding protein-like II"/>
    <property type="match status" value="1"/>
</dbReference>
<protein>
    <submittedName>
        <fullName evidence="7">ABC transporter substrate-binding protein</fullName>
    </submittedName>
</protein>
<evidence type="ECO:0000256" key="5">
    <source>
        <dbReference type="SAM" id="SignalP"/>
    </source>
</evidence>
<dbReference type="PANTHER" id="PTHR30290:SF10">
    <property type="entry name" value="PERIPLASMIC OLIGOPEPTIDE-BINDING PROTEIN-RELATED"/>
    <property type="match status" value="1"/>
</dbReference>
<name>A0A1W6NXS1_9RHOB</name>
<proteinExistence type="inferred from homology"/>
<evidence type="ECO:0000256" key="2">
    <source>
        <dbReference type="ARBA" id="ARBA00005695"/>
    </source>
</evidence>
<evidence type="ECO:0000259" key="6">
    <source>
        <dbReference type="Pfam" id="PF00496"/>
    </source>
</evidence>
<evidence type="ECO:0000256" key="3">
    <source>
        <dbReference type="ARBA" id="ARBA00022448"/>
    </source>
</evidence>
<feature type="chain" id="PRO_5013117311" evidence="5">
    <location>
        <begin position="22"/>
        <end position="502"/>
    </location>
</feature>
<feature type="domain" description="Solute-binding protein family 5" evidence="6">
    <location>
        <begin position="70"/>
        <end position="421"/>
    </location>
</feature>
<dbReference type="GO" id="GO:0015833">
    <property type="term" value="P:peptide transport"/>
    <property type="evidence" value="ECO:0007669"/>
    <property type="project" value="TreeGrafter"/>
</dbReference>
<dbReference type="PANTHER" id="PTHR30290">
    <property type="entry name" value="PERIPLASMIC BINDING COMPONENT OF ABC TRANSPORTER"/>
    <property type="match status" value="1"/>
</dbReference>
<keyword evidence="4 5" id="KW-0732">Signal</keyword>
<gene>
    <name evidence="7" type="primary">ddpA</name>
    <name evidence="7" type="ORF">BVG79_00538</name>
</gene>
<keyword evidence="3" id="KW-0813">Transport</keyword>